<feature type="compositionally biased region" description="Basic and acidic residues" evidence="4">
    <location>
        <begin position="210"/>
        <end position="219"/>
    </location>
</feature>
<evidence type="ECO:0000256" key="2">
    <source>
        <dbReference type="PIRSR" id="PIRSR600246-2"/>
    </source>
</evidence>
<dbReference type="InterPro" id="IPR029055">
    <property type="entry name" value="Ntn_hydrolases_N"/>
</dbReference>
<dbReference type="EC" id="3.5.1.26" evidence="5"/>
<dbReference type="PANTHER" id="PTHR10188:SF6">
    <property type="entry name" value="N(4)-(BETA-N-ACETYLGLUCOSAMINYL)-L-ASPARAGINASE"/>
    <property type="match status" value="1"/>
</dbReference>
<evidence type="ECO:0000313" key="6">
    <source>
        <dbReference type="Proteomes" id="UP000031518"/>
    </source>
</evidence>
<keyword evidence="6" id="KW-1185">Reference proteome</keyword>
<accession>A0A0B6WYX3</accession>
<feature type="region of interest" description="Disordered" evidence="4">
    <location>
        <begin position="190"/>
        <end position="219"/>
    </location>
</feature>
<proteinExistence type="predicted"/>
<reference evidence="5 6" key="1">
    <citation type="submission" date="2013-12" db="EMBL/GenBank/DDBJ databases">
        <authorList>
            <person name="Stott M."/>
        </authorList>
    </citation>
    <scope>NUCLEOTIDE SEQUENCE [LARGE SCALE GENOMIC DNA]</scope>
    <source>
        <strain evidence="5 6">K22</strain>
    </source>
</reference>
<keyword evidence="5" id="KW-0378">Hydrolase</keyword>
<feature type="binding site" evidence="2">
    <location>
        <begin position="281"/>
        <end position="284"/>
    </location>
    <ligand>
        <name>substrate</name>
    </ligand>
</feature>
<dbReference type="CDD" id="cd04513">
    <property type="entry name" value="Glycosylasparaginase"/>
    <property type="match status" value="1"/>
</dbReference>
<dbReference type="STRING" id="454194.PYK22_01941"/>
<dbReference type="SUPFAM" id="SSF56235">
    <property type="entry name" value="N-terminal nucleophile aminohydrolases (Ntn hydrolases)"/>
    <property type="match status" value="1"/>
</dbReference>
<feature type="active site" description="Nucleophile" evidence="1">
    <location>
        <position position="253"/>
    </location>
</feature>
<dbReference type="GO" id="GO:0003948">
    <property type="term" value="F:N4-(beta-N-acetylglucosaminyl)-L-asparaginase activity"/>
    <property type="evidence" value="ECO:0007669"/>
    <property type="project" value="UniProtKB-EC"/>
</dbReference>
<dbReference type="AlphaFoldDB" id="A0A0B6WYX3"/>
<dbReference type="OrthoDB" id="9780217at2"/>
<dbReference type="EMBL" id="CBXV010000007">
    <property type="protein sequence ID" value="CDM65932.1"/>
    <property type="molecule type" value="Genomic_DNA"/>
</dbReference>
<evidence type="ECO:0000256" key="4">
    <source>
        <dbReference type="SAM" id="MobiDB-lite"/>
    </source>
</evidence>
<sequence>MRAALVLPVIAEMDSSRRRFLEQAAFGLSAASLGSGLVTEILAGQEGTRRAAPPISIASANGLAAVAKAVEVMKRGGDTLDAVIEGVNIVELDPKDNSVGYGGLPNERGEVELDASVMHGPTRRAGAVAALRGVRTPSKVARVVMERTDHILLVGQGARDFATAHGFENVDLLTPESRLAWIRWKETLSDRDDWGPSPHTPAPASPAGQRRLEEERKRESDILAEQIAGGDEERLRELIAWADEVARRPPTGTINCLALDSAGDISGVTTTSGLAWKLPGRVGDSPLIGCGLYVDNDVGAAGSTGRGEEVIYINGARTVVEYMKRGMSPEQACLEALKLIAARYGNDLEKLRDIDVNFYALNKRGEYAGAALWSHTVNSRGQKRRRQFAFADSSGARLIDSAYLFERR</sequence>
<gene>
    <name evidence="5" type="ORF">PYK22_01941</name>
</gene>
<feature type="site" description="Cleavage; by autolysis" evidence="3">
    <location>
        <begin position="252"/>
        <end position="253"/>
    </location>
</feature>
<dbReference type="Gene3D" id="3.60.20.30">
    <property type="entry name" value="(Glycosyl)asparaginase"/>
    <property type="match status" value="1"/>
</dbReference>
<dbReference type="PANTHER" id="PTHR10188">
    <property type="entry name" value="L-ASPARAGINASE"/>
    <property type="match status" value="1"/>
</dbReference>
<dbReference type="Proteomes" id="UP000031518">
    <property type="component" value="Unassembled WGS sequence"/>
</dbReference>
<dbReference type="InterPro" id="IPR000246">
    <property type="entry name" value="Peptidase_T2"/>
</dbReference>
<protein>
    <submittedName>
        <fullName evidence="5">Glycosylasparaginase</fullName>
        <ecNumber evidence="5">3.5.1.26</ecNumber>
    </submittedName>
</protein>
<reference evidence="5 6" key="2">
    <citation type="submission" date="2015-01" db="EMBL/GenBank/DDBJ databases">
        <title>Complete genome sequence of Pyrinomonas methylaliphatogenes type strain K22T.</title>
        <authorList>
            <person name="Lee K.C.Y."/>
            <person name="Power J.F."/>
            <person name="Dunfield P.F."/>
            <person name="Morgan X.C."/>
            <person name="Huttenhower C."/>
            <person name="Stott M.B."/>
        </authorList>
    </citation>
    <scope>NUCLEOTIDE SEQUENCE [LARGE SCALE GENOMIC DNA]</scope>
    <source>
        <strain evidence="5 6">K22</strain>
    </source>
</reference>
<evidence type="ECO:0000313" key="5">
    <source>
        <dbReference type="EMBL" id="CDM65932.1"/>
    </source>
</evidence>
<dbReference type="MEROPS" id="T02.007"/>
<evidence type="ECO:0000256" key="3">
    <source>
        <dbReference type="PIRSR" id="PIRSR600246-3"/>
    </source>
</evidence>
<organism evidence="5 6">
    <name type="scientific">Pyrinomonas methylaliphatogenes</name>
    <dbReference type="NCBI Taxonomy" id="454194"/>
    <lineage>
        <taxon>Bacteria</taxon>
        <taxon>Pseudomonadati</taxon>
        <taxon>Acidobacteriota</taxon>
        <taxon>Blastocatellia</taxon>
        <taxon>Blastocatellales</taxon>
        <taxon>Pyrinomonadaceae</taxon>
        <taxon>Pyrinomonas</taxon>
    </lineage>
</organism>
<feature type="binding site" evidence="2">
    <location>
        <begin position="304"/>
        <end position="307"/>
    </location>
    <ligand>
        <name>substrate</name>
    </ligand>
</feature>
<evidence type="ECO:0000256" key="1">
    <source>
        <dbReference type="PIRSR" id="PIRSR600246-1"/>
    </source>
</evidence>
<dbReference type="RefSeq" id="WP_060635532.1">
    <property type="nucleotide sequence ID" value="NZ_CBXV010000007.1"/>
</dbReference>
<dbReference type="GO" id="GO:0005737">
    <property type="term" value="C:cytoplasm"/>
    <property type="evidence" value="ECO:0007669"/>
    <property type="project" value="TreeGrafter"/>
</dbReference>
<dbReference type="Pfam" id="PF01112">
    <property type="entry name" value="Asparaginase_2"/>
    <property type="match status" value="1"/>
</dbReference>
<name>A0A0B6WYX3_9BACT</name>